<dbReference type="PANTHER" id="PTHR45798">
    <property type="entry name" value="RING-H2 FINGER PROTEIN ATL61-RELATED-RELATED"/>
    <property type="match status" value="1"/>
</dbReference>
<dbReference type="Pfam" id="PF13639">
    <property type="entry name" value="zf-RING_2"/>
    <property type="match status" value="1"/>
</dbReference>
<evidence type="ECO:0000256" key="1">
    <source>
        <dbReference type="ARBA" id="ARBA00022723"/>
    </source>
</evidence>
<evidence type="ECO:0000256" key="3">
    <source>
        <dbReference type="ARBA" id="ARBA00022833"/>
    </source>
</evidence>
<dbReference type="InterPro" id="IPR052788">
    <property type="entry name" value="RING-type_E3_ligase_ATL"/>
</dbReference>
<sequence length="129" mass="14537">MLPACSEVIVLLIVAGYVYWYRRRDRANRARLDHDIECQQQQVGVAASPPMVVVMLSSGDARKFNIEEYVICLRSFEEGEECCVLKTCNHGYRESCIMEWASRDQHCPVCRGSIQAGRAAHVTPTLADS</sequence>
<evidence type="ECO:0000256" key="2">
    <source>
        <dbReference type="ARBA" id="ARBA00022771"/>
    </source>
</evidence>
<feature type="domain" description="RING-type" evidence="6">
    <location>
        <begin position="71"/>
        <end position="111"/>
    </location>
</feature>
<keyword evidence="2 4" id="KW-0863">Zinc-finger</keyword>
<dbReference type="SUPFAM" id="SSF57850">
    <property type="entry name" value="RING/U-box"/>
    <property type="match status" value="1"/>
</dbReference>
<dbReference type="EMBL" id="JBJKBG010000009">
    <property type="protein sequence ID" value="KAL3723353.1"/>
    <property type="molecule type" value="Genomic_DNA"/>
</dbReference>
<accession>A0ABD3JC03</accession>
<evidence type="ECO:0000313" key="7">
    <source>
        <dbReference type="EMBL" id="KAL3723353.1"/>
    </source>
</evidence>
<keyword evidence="5" id="KW-1133">Transmembrane helix</keyword>
<keyword evidence="5" id="KW-0812">Transmembrane</keyword>
<comment type="caution">
    <text evidence="7">The sequence shown here is derived from an EMBL/GenBank/DDBJ whole genome shotgun (WGS) entry which is preliminary data.</text>
</comment>
<reference evidence="7 8" key="1">
    <citation type="submission" date="2024-11" db="EMBL/GenBank/DDBJ databases">
        <title>Chromosome-level genome assembly of Eucalyptus globulus Labill. provides insights into its genome evolution.</title>
        <authorList>
            <person name="Li X."/>
        </authorList>
    </citation>
    <scope>NUCLEOTIDE SEQUENCE [LARGE SCALE GENOMIC DNA]</scope>
    <source>
        <strain evidence="7">CL2024</strain>
        <tissue evidence="7">Fresh tender leaves</tissue>
    </source>
</reference>
<evidence type="ECO:0000256" key="5">
    <source>
        <dbReference type="SAM" id="Phobius"/>
    </source>
</evidence>
<name>A0ABD3JC03_EUCGL</name>
<keyword evidence="3" id="KW-0862">Zinc</keyword>
<dbReference type="GO" id="GO:0008270">
    <property type="term" value="F:zinc ion binding"/>
    <property type="evidence" value="ECO:0007669"/>
    <property type="project" value="UniProtKB-KW"/>
</dbReference>
<keyword evidence="8" id="KW-1185">Reference proteome</keyword>
<proteinExistence type="predicted"/>
<evidence type="ECO:0000256" key="4">
    <source>
        <dbReference type="PROSITE-ProRule" id="PRU00175"/>
    </source>
</evidence>
<gene>
    <name evidence="7" type="ORF">ACJRO7_035526</name>
</gene>
<evidence type="ECO:0000313" key="8">
    <source>
        <dbReference type="Proteomes" id="UP001634007"/>
    </source>
</evidence>
<keyword evidence="5" id="KW-0472">Membrane</keyword>
<protein>
    <recommendedName>
        <fullName evidence="6">RING-type domain-containing protein</fullName>
    </recommendedName>
</protein>
<feature type="transmembrane region" description="Helical" evidence="5">
    <location>
        <begin position="6"/>
        <end position="22"/>
    </location>
</feature>
<organism evidence="7 8">
    <name type="scientific">Eucalyptus globulus</name>
    <name type="common">Tasmanian blue gum</name>
    <dbReference type="NCBI Taxonomy" id="34317"/>
    <lineage>
        <taxon>Eukaryota</taxon>
        <taxon>Viridiplantae</taxon>
        <taxon>Streptophyta</taxon>
        <taxon>Embryophyta</taxon>
        <taxon>Tracheophyta</taxon>
        <taxon>Spermatophyta</taxon>
        <taxon>Magnoliopsida</taxon>
        <taxon>eudicotyledons</taxon>
        <taxon>Gunneridae</taxon>
        <taxon>Pentapetalae</taxon>
        <taxon>rosids</taxon>
        <taxon>malvids</taxon>
        <taxon>Myrtales</taxon>
        <taxon>Myrtaceae</taxon>
        <taxon>Myrtoideae</taxon>
        <taxon>Eucalypteae</taxon>
        <taxon>Eucalyptus</taxon>
    </lineage>
</organism>
<dbReference type="Proteomes" id="UP001634007">
    <property type="component" value="Unassembled WGS sequence"/>
</dbReference>
<dbReference type="Gene3D" id="3.30.40.10">
    <property type="entry name" value="Zinc/RING finger domain, C3HC4 (zinc finger)"/>
    <property type="match status" value="1"/>
</dbReference>
<dbReference type="AlphaFoldDB" id="A0ABD3JC03"/>
<keyword evidence="1" id="KW-0479">Metal-binding</keyword>
<dbReference type="InterPro" id="IPR013083">
    <property type="entry name" value="Znf_RING/FYVE/PHD"/>
</dbReference>
<dbReference type="PROSITE" id="PS50089">
    <property type="entry name" value="ZF_RING_2"/>
    <property type="match status" value="1"/>
</dbReference>
<dbReference type="InterPro" id="IPR001841">
    <property type="entry name" value="Znf_RING"/>
</dbReference>
<evidence type="ECO:0000259" key="6">
    <source>
        <dbReference type="PROSITE" id="PS50089"/>
    </source>
</evidence>
<dbReference type="PANTHER" id="PTHR45798:SF88">
    <property type="entry name" value="RING-H2 FINGER PROTEIN ATL61-RELATED"/>
    <property type="match status" value="1"/>
</dbReference>